<feature type="region of interest" description="Disordered" evidence="1">
    <location>
        <begin position="41"/>
        <end position="89"/>
    </location>
</feature>
<feature type="compositionally biased region" description="Basic and acidic residues" evidence="1">
    <location>
        <begin position="53"/>
        <end position="64"/>
    </location>
</feature>
<dbReference type="Proteomes" id="UP001583172">
    <property type="component" value="Unassembled WGS sequence"/>
</dbReference>
<dbReference type="InterPro" id="IPR036638">
    <property type="entry name" value="HLH_DNA-bd_sf"/>
</dbReference>
<feature type="compositionally biased region" description="Low complexity" evidence="1">
    <location>
        <begin position="188"/>
        <end position="197"/>
    </location>
</feature>
<accession>A0ABR3V6G4</accession>
<evidence type="ECO:0000259" key="2">
    <source>
        <dbReference type="PROSITE" id="PS50888"/>
    </source>
</evidence>
<sequence length="432" mass="45723">MRPSHRSHCLPALPLGPSFSTESGLIRKIWLTMQSVDSGRLGDSPDYEAESSFPERHLDVEDKPPPFSGAGPDPYAPGSVTKRPLFEPPAPGMVSLHQQWPANHSPLLPHADRLRGHPLSAGSDYFSTSFPQSPIAAALTTPEWHALRHPSPGSLFWHTAPSDLAVDEELDLDSLHSPQSRRQSTIGPSKPSAAMPSPHHHPAAAPRHDRPYISDFDYSRLDPLDPAAAGMVDLVPHSGGAPAPGYASPAGFGSPLHTPTHPGNNASNANGAELDLSYPRDGSSASNKMDSKRIAHKLSEKSRRNRLTIAIREIQKLLPSEFGNDGGGGGGSGSGGGSTGGGGGSGRSPSPSFIRPGVPVSKLDVVEMAVGFIRDLKAKNKAISTRLRELEMELEKCQCRREREGEDVAGKGDVGSVAERSPSSSEERAAGG</sequence>
<feature type="compositionally biased region" description="Polar residues" evidence="1">
    <location>
        <begin position="261"/>
        <end position="270"/>
    </location>
</feature>
<feature type="compositionally biased region" description="Basic and acidic residues" evidence="1">
    <location>
        <begin position="289"/>
        <end position="299"/>
    </location>
</feature>
<protein>
    <recommendedName>
        <fullName evidence="2">BHLH domain-containing protein</fullName>
    </recommendedName>
</protein>
<reference evidence="3 4" key="1">
    <citation type="journal article" date="2024" name="Commun. Biol.">
        <title>Comparative genomic analysis of thermophilic fungi reveals convergent evolutionary adaptations and gene losses.</title>
        <authorList>
            <person name="Steindorff A.S."/>
            <person name="Aguilar-Pontes M.V."/>
            <person name="Robinson A.J."/>
            <person name="Andreopoulos B."/>
            <person name="LaButti K."/>
            <person name="Kuo A."/>
            <person name="Mondo S."/>
            <person name="Riley R."/>
            <person name="Otillar R."/>
            <person name="Haridas S."/>
            <person name="Lipzen A."/>
            <person name="Grimwood J."/>
            <person name="Schmutz J."/>
            <person name="Clum A."/>
            <person name="Reid I.D."/>
            <person name="Moisan M.C."/>
            <person name="Butler G."/>
            <person name="Nguyen T.T.M."/>
            <person name="Dewar K."/>
            <person name="Conant G."/>
            <person name="Drula E."/>
            <person name="Henrissat B."/>
            <person name="Hansel C."/>
            <person name="Singer S."/>
            <person name="Hutchinson M.I."/>
            <person name="de Vries R.P."/>
            <person name="Natvig D.O."/>
            <person name="Powell A.J."/>
            <person name="Tsang A."/>
            <person name="Grigoriev I.V."/>
        </authorList>
    </citation>
    <scope>NUCLEOTIDE SEQUENCE [LARGE SCALE GENOMIC DNA]</scope>
    <source>
        <strain evidence="3 4">CBS 620.91</strain>
    </source>
</reference>
<feature type="compositionally biased region" description="Polar residues" evidence="1">
    <location>
        <begin position="176"/>
        <end position="187"/>
    </location>
</feature>
<feature type="compositionally biased region" description="Basic and acidic residues" evidence="1">
    <location>
        <begin position="400"/>
        <end position="410"/>
    </location>
</feature>
<feature type="compositionally biased region" description="Gly residues" evidence="1">
    <location>
        <begin position="324"/>
        <end position="346"/>
    </location>
</feature>
<name>A0ABR3V6G4_HUMIN</name>
<proteinExistence type="predicted"/>
<keyword evidence="4" id="KW-1185">Reference proteome</keyword>
<evidence type="ECO:0000313" key="4">
    <source>
        <dbReference type="Proteomes" id="UP001583172"/>
    </source>
</evidence>
<feature type="region of interest" description="Disordered" evidence="1">
    <location>
        <begin position="246"/>
        <end position="299"/>
    </location>
</feature>
<dbReference type="SMART" id="SM00353">
    <property type="entry name" value="HLH"/>
    <property type="match status" value="1"/>
</dbReference>
<feature type="compositionally biased region" description="Basic and acidic residues" evidence="1">
    <location>
        <begin position="206"/>
        <end position="217"/>
    </location>
</feature>
<comment type="caution">
    <text evidence="3">The sequence shown here is derived from an EMBL/GenBank/DDBJ whole genome shotgun (WGS) entry which is preliminary data.</text>
</comment>
<feature type="domain" description="BHLH" evidence="2">
    <location>
        <begin position="291"/>
        <end position="376"/>
    </location>
</feature>
<evidence type="ECO:0000313" key="3">
    <source>
        <dbReference type="EMBL" id="KAL1837306.1"/>
    </source>
</evidence>
<dbReference type="Pfam" id="PF00010">
    <property type="entry name" value="HLH"/>
    <property type="match status" value="1"/>
</dbReference>
<dbReference type="SUPFAM" id="SSF47459">
    <property type="entry name" value="HLH, helix-loop-helix DNA-binding domain"/>
    <property type="match status" value="1"/>
</dbReference>
<feature type="region of interest" description="Disordered" evidence="1">
    <location>
        <begin position="319"/>
        <end position="357"/>
    </location>
</feature>
<evidence type="ECO:0000256" key="1">
    <source>
        <dbReference type="SAM" id="MobiDB-lite"/>
    </source>
</evidence>
<dbReference type="EMBL" id="JAZGSY010000309">
    <property type="protein sequence ID" value="KAL1837306.1"/>
    <property type="molecule type" value="Genomic_DNA"/>
</dbReference>
<feature type="compositionally biased region" description="Low complexity" evidence="1">
    <location>
        <begin position="246"/>
        <end position="255"/>
    </location>
</feature>
<dbReference type="PROSITE" id="PS50888">
    <property type="entry name" value="BHLH"/>
    <property type="match status" value="1"/>
</dbReference>
<feature type="region of interest" description="Disordered" evidence="1">
    <location>
        <begin position="175"/>
        <end position="217"/>
    </location>
</feature>
<organism evidence="3 4">
    <name type="scientific">Humicola insolens</name>
    <name type="common">Soft-rot fungus</name>
    <dbReference type="NCBI Taxonomy" id="85995"/>
    <lineage>
        <taxon>Eukaryota</taxon>
        <taxon>Fungi</taxon>
        <taxon>Dikarya</taxon>
        <taxon>Ascomycota</taxon>
        <taxon>Pezizomycotina</taxon>
        <taxon>Sordariomycetes</taxon>
        <taxon>Sordariomycetidae</taxon>
        <taxon>Sordariales</taxon>
        <taxon>Chaetomiaceae</taxon>
        <taxon>Mycothermus</taxon>
    </lineage>
</organism>
<feature type="region of interest" description="Disordered" evidence="1">
    <location>
        <begin position="400"/>
        <end position="432"/>
    </location>
</feature>
<dbReference type="InterPro" id="IPR011598">
    <property type="entry name" value="bHLH_dom"/>
</dbReference>
<gene>
    <name evidence="3" type="ORF">VTJ49DRAFT_4049</name>
</gene>
<feature type="compositionally biased region" description="Low complexity" evidence="1">
    <location>
        <begin position="414"/>
        <end position="424"/>
    </location>
</feature>
<dbReference type="Gene3D" id="4.10.280.10">
    <property type="entry name" value="Helix-loop-helix DNA-binding domain"/>
    <property type="match status" value="1"/>
</dbReference>